<feature type="transmembrane region" description="Helical" evidence="2">
    <location>
        <begin position="126"/>
        <end position="149"/>
    </location>
</feature>
<sequence length="191" mass="19679">MQRRSELLKSEADLARERLASSIEELRSRISPSNLLDRVMSEKRQAAVGEFARGAAQRVRENPLPVAAVAGAALIGLFAGGRLSAAPARKDGDGDSAHVPDRAAEPQPLETRPHMAVVAGSEGHGLLRFAIATGAALVATAAVAALLPVNGTGRAQSGKAGEHPMKNADEAAAAATTQADWSAPEIRSPVG</sequence>
<feature type="compositionally biased region" description="Basic and acidic residues" evidence="1">
    <location>
        <begin position="88"/>
        <end position="104"/>
    </location>
</feature>
<dbReference type="EMBL" id="CP046052">
    <property type="protein sequence ID" value="QGM46394.1"/>
    <property type="molecule type" value="Genomic_DNA"/>
</dbReference>
<feature type="transmembrane region" description="Helical" evidence="2">
    <location>
        <begin position="63"/>
        <end position="81"/>
    </location>
</feature>
<evidence type="ECO:0000256" key="1">
    <source>
        <dbReference type="SAM" id="MobiDB-lite"/>
    </source>
</evidence>
<protein>
    <submittedName>
        <fullName evidence="3">DUF3618 domain-containing protein</fullName>
    </submittedName>
</protein>
<reference evidence="3 4" key="1">
    <citation type="submission" date="2019-11" db="EMBL/GenBank/DDBJ databases">
        <title>The genome sequence of Methylocystis heyeri.</title>
        <authorList>
            <person name="Oshkin I.Y."/>
            <person name="Miroshnikov K."/>
            <person name="Dedysh S.N."/>
        </authorList>
    </citation>
    <scope>NUCLEOTIDE SEQUENCE [LARGE SCALE GENOMIC DNA]</scope>
    <source>
        <strain evidence="3 4">H2</strain>
    </source>
</reference>
<dbReference type="OrthoDB" id="7471221at2"/>
<keyword evidence="4" id="KW-1185">Reference proteome</keyword>
<keyword evidence="2" id="KW-0812">Transmembrane</keyword>
<keyword evidence="2" id="KW-1133">Transmembrane helix</keyword>
<feature type="region of interest" description="Disordered" evidence="1">
    <location>
        <begin position="153"/>
        <end position="191"/>
    </location>
</feature>
<proteinExistence type="predicted"/>
<dbReference type="RefSeq" id="WP_154331651.1">
    <property type="nucleotide sequence ID" value="NZ_CP046052.1"/>
</dbReference>
<dbReference type="AlphaFoldDB" id="A0A6B8KD95"/>
<name>A0A6B8KD95_9HYPH</name>
<keyword evidence="2" id="KW-0472">Membrane</keyword>
<organism evidence="3 4">
    <name type="scientific">Methylocystis heyeri</name>
    <dbReference type="NCBI Taxonomy" id="391905"/>
    <lineage>
        <taxon>Bacteria</taxon>
        <taxon>Pseudomonadati</taxon>
        <taxon>Pseudomonadota</taxon>
        <taxon>Alphaproteobacteria</taxon>
        <taxon>Hyphomicrobiales</taxon>
        <taxon>Methylocystaceae</taxon>
        <taxon>Methylocystis</taxon>
    </lineage>
</organism>
<gene>
    <name evidence="3" type="ORF">H2LOC_012200</name>
</gene>
<evidence type="ECO:0000313" key="4">
    <source>
        <dbReference type="Proteomes" id="UP000309061"/>
    </source>
</evidence>
<feature type="compositionally biased region" description="Low complexity" evidence="1">
    <location>
        <begin position="170"/>
        <end position="183"/>
    </location>
</feature>
<accession>A0A6B8KD95</accession>
<feature type="region of interest" description="Disordered" evidence="1">
    <location>
        <begin position="86"/>
        <end position="108"/>
    </location>
</feature>
<evidence type="ECO:0000256" key="2">
    <source>
        <dbReference type="SAM" id="Phobius"/>
    </source>
</evidence>
<dbReference type="Proteomes" id="UP000309061">
    <property type="component" value="Chromosome"/>
</dbReference>
<feature type="compositionally biased region" description="Basic and acidic residues" evidence="1">
    <location>
        <begin position="160"/>
        <end position="169"/>
    </location>
</feature>
<evidence type="ECO:0000313" key="3">
    <source>
        <dbReference type="EMBL" id="QGM46394.1"/>
    </source>
</evidence>
<dbReference type="KEGG" id="mhey:H2LOC_012200"/>